<dbReference type="RefSeq" id="WP_263608241.1">
    <property type="nucleotide sequence ID" value="NZ_JAOVQM010000003.1"/>
</dbReference>
<dbReference type="Proteomes" id="UP001177160">
    <property type="component" value="Unassembled WGS sequence"/>
</dbReference>
<feature type="transmembrane region" description="Helical" evidence="1">
    <location>
        <begin position="184"/>
        <end position="203"/>
    </location>
</feature>
<keyword evidence="1" id="KW-0812">Transmembrane</keyword>
<feature type="transmembrane region" description="Helical" evidence="1">
    <location>
        <begin position="152"/>
        <end position="177"/>
    </location>
</feature>
<keyword evidence="1" id="KW-0472">Membrane</keyword>
<organism evidence="2 3">
    <name type="scientific">Paracholeplasma manati</name>
    <dbReference type="NCBI Taxonomy" id="591373"/>
    <lineage>
        <taxon>Bacteria</taxon>
        <taxon>Bacillati</taxon>
        <taxon>Mycoplasmatota</taxon>
        <taxon>Mollicutes</taxon>
        <taxon>Acholeplasmatales</taxon>
        <taxon>Acholeplasmataceae</taxon>
        <taxon>Paracholeplasma</taxon>
    </lineage>
</organism>
<keyword evidence="1" id="KW-1133">Transmembrane helix</keyword>
<name>A0ABT2Y5R1_9MOLU</name>
<sequence>MYKTLLTMEFRRNLKSTLIWSIGVSTMIYLIIVLYPMVKDIYAQIPEELMAIMAQFGGVPEDVLEYYATEGAMMLQLFGAIFAALLGFNLISTFEKERLAEVIYTQGIPKKTFYLSKLSLLVIMVLIFTIINALIGYLGFITIDERFSFGDYMWFSLLNGIMYLYTALLGFILALLLDKDIKSMVAIAIPLPLYILAILSTLTDNDWLKALKYVSPFTFSDPVAILKNQDPFEYISFLVFTGLTLVGLVYGYYRYQKRISVS</sequence>
<reference evidence="2" key="1">
    <citation type="submission" date="2022-09" db="EMBL/GenBank/DDBJ databases">
        <title>Novel Mycoplasma species identified in domestic and wild animals.</title>
        <authorList>
            <person name="Volokhov D.V."/>
            <person name="Furtak V.A."/>
            <person name="Zagorodnyaya T.A."/>
        </authorList>
    </citation>
    <scope>NUCLEOTIDE SEQUENCE</scope>
    <source>
        <strain evidence="2">Oakley</strain>
    </source>
</reference>
<dbReference type="EMBL" id="JAOVQM010000003">
    <property type="protein sequence ID" value="MCV2232076.1"/>
    <property type="molecule type" value="Genomic_DNA"/>
</dbReference>
<gene>
    <name evidence="2" type="ORF">N7548_04455</name>
</gene>
<feature type="transmembrane region" description="Helical" evidence="1">
    <location>
        <begin position="118"/>
        <end position="140"/>
    </location>
</feature>
<accession>A0ABT2Y5R1</accession>
<evidence type="ECO:0000313" key="3">
    <source>
        <dbReference type="Proteomes" id="UP001177160"/>
    </source>
</evidence>
<evidence type="ECO:0000313" key="2">
    <source>
        <dbReference type="EMBL" id="MCV2232076.1"/>
    </source>
</evidence>
<feature type="transmembrane region" description="Helical" evidence="1">
    <location>
        <begin position="18"/>
        <end position="38"/>
    </location>
</feature>
<feature type="transmembrane region" description="Helical" evidence="1">
    <location>
        <begin position="73"/>
        <end position="91"/>
    </location>
</feature>
<keyword evidence="3" id="KW-1185">Reference proteome</keyword>
<feature type="transmembrane region" description="Helical" evidence="1">
    <location>
        <begin position="234"/>
        <end position="253"/>
    </location>
</feature>
<protein>
    <submittedName>
        <fullName evidence="2">ABC transporter permease</fullName>
    </submittedName>
</protein>
<proteinExistence type="predicted"/>
<evidence type="ECO:0000256" key="1">
    <source>
        <dbReference type="SAM" id="Phobius"/>
    </source>
</evidence>
<comment type="caution">
    <text evidence="2">The sequence shown here is derived from an EMBL/GenBank/DDBJ whole genome shotgun (WGS) entry which is preliminary data.</text>
</comment>